<comment type="caution">
    <text evidence="2">The sequence shown here is derived from an EMBL/GenBank/DDBJ whole genome shotgun (WGS) entry which is preliminary data.</text>
</comment>
<feature type="compositionally biased region" description="Polar residues" evidence="1">
    <location>
        <begin position="345"/>
        <end position="364"/>
    </location>
</feature>
<evidence type="ECO:0000313" key="2">
    <source>
        <dbReference type="EMBL" id="KAH7128815.1"/>
    </source>
</evidence>
<dbReference type="EMBL" id="JAGMWT010000005">
    <property type="protein sequence ID" value="KAH7128815.1"/>
    <property type="molecule type" value="Genomic_DNA"/>
</dbReference>
<name>A0A9P9DZW6_9PLEO</name>
<feature type="region of interest" description="Disordered" evidence="1">
    <location>
        <begin position="439"/>
        <end position="476"/>
    </location>
</feature>
<feature type="region of interest" description="Disordered" evidence="1">
    <location>
        <begin position="519"/>
        <end position="543"/>
    </location>
</feature>
<feature type="region of interest" description="Disordered" evidence="1">
    <location>
        <begin position="345"/>
        <end position="369"/>
    </location>
</feature>
<sequence>MATQVPVDGPMGPAPNIQFLPGSSLPGSPPTRQNTISSIDSETYPSINPGFYKIPIHINCPRCHHRHNAVEFKVEVSKTKASYVHCEKCEEKMVAVGGPNATCTSLLSEMTTEPDHVELNARQAIFNMVRSMSSVGSPVLTSVPELPYSEALSQQSPGQDSRSRGEGYNPETGSGATRPSPNPPIRSRAQSTRSAANSSNRTAVSDGTQNKTFIERLKRMHKFKARFPMLHKFFSRGFRMSTRVSRRTATNHRETDAQPPILGAFAGPTLMNNNQSIIKSTKVEHKSVLEAQKIATDRNVRPEVAGIHPQTRGSRDDVIADARAQLSALKCRCRHHCTCHHPSSSLVPTDTDTEQAHTPLSQHSPIGGQDSRDFILIGSHVLDMYPLDEGNHPNYPLTISTESSTQLSQAATAINSESMTATSGPPNLSYLDVAHQPLRSRSPASELRQNILPGSRLRTSMNQDDTDSQSSSGSIITGGAVQSVHENITSHPDGYSTPPLAQTVVADSDQLGRDQASAIIDGNGPSTIPYMNGHRTPDDVSRP</sequence>
<feature type="compositionally biased region" description="Polar residues" evidence="1">
    <location>
        <begin position="188"/>
        <end position="211"/>
    </location>
</feature>
<dbReference type="AlphaFoldDB" id="A0A9P9DZW6"/>
<feature type="compositionally biased region" description="Polar residues" evidence="1">
    <location>
        <begin position="151"/>
        <end position="160"/>
    </location>
</feature>
<accession>A0A9P9DZW6</accession>
<feature type="compositionally biased region" description="Polar residues" evidence="1">
    <location>
        <begin position="31"/>
        <end position="42"/>
    </location>
</feature>
<gene>
    <name evidence="2" type="ORF">B0J11DRAFT_280331</name>
</gene>
<proteinExistence type="predicted"/>
<keyword evidence="3" id="KW-1185">Reference proteome</keyword>
<feature type="region of interest" description="Disordered" evidence="1">
    <location>
        <begin position="150"/>
        <end position="211"/>
    </location>
</feature>
<dbReference type="OrthoDB" id="3800794at2759"/>
<evidence type="ECO:0000256" key="1">
    <source>
        <dbReference type="SAM" id="MobiDB-lite"/>
    </source>
</evidence>
<feature type="region of interest" description="Disordered" evidence="1">
    <location>
        <begin position="1"/>
        <end position="42"/>
    </location>
</feature>
<reference evidence="2" key="1">
    <citation type="journal article" date="2021" name="Nat. Commun.">
        <title>Genetic determinants of endophytism in the Arabidopsis root mycobiome.</title>
        <authorList>
            <person name="Mesny F."/>
            <person name="Miyauchi S."/>
            <person name="Thiergart T."/>
            <person name="Pickel B."/>
            <person name="Atanasova L."/>
            <person name="Karlsson M."/>
            <person name="Huettel B."/>
            <person name="Barry K.W."/>
            <person name="Haridas S."/>
            <person name="Chen C."/>
            <person name="Bauer D."/>
            <person name="Andreopoulos W."/>
            <person name="Pangilinan J."/>
            <person name="LaButti K."/>
            <person name="Riley R."/>
            <person name="Lipzen A."/>
            <person name="Clum A."/>
            <person name="Drula E."/>
            <person name="Henrissat B."/>
            <person name="Kohler A."/>
            <person name="Grigoriev I.V."/>
            <person name="Martin F.M."/>
            <person name="Hacquard S."/>
        </authorList>
    </citation>
    <scope>NUCLEOTIDE SEQUENCE</scope>
    <source>
        <strain evidence="2">MPI-CAGE-CH-0243</strain>
    </source>
</reference>
<evidence type="ECO:0000313" key="3">
    <source>
        <dbReference type="Proteomes" id="UP000700596"/>
    </source>
</evidence>
<protein>
    <submittedName>
        <fullName evidence="2">Uncharacterized protein</fullName>
    </submittedName>
</protein>
<organism evidence="2 3">
    <name type="scientific">Dendryphion nanum</name>
    <dbReference type="NCBI Taxonomy" id="256645"/>
    <lineage>
        <taxon>Eukaryota</taxon>
        <taxon>Fungi</taxon>
        <taxon>Dikarya</taxon>
        <taxon>Ascomycota</taxon>
        <taxon>Pezizomycotina</taxon>
        <taxon>Dothideomycetes</taxon>
        <taxon>Pleosporomycetidae</taxon>
        <taxon>Pleosporales</taxon>
        <taxon>Torulaceae</taxon>
        <taxon>Dendryphion</taxon>
    </lineage>
</organism>
<dbReference type="Proteomes" id="UP000700596">
    <property type="component" value="Unassembled WGS sequence"/>
</dbReference>